<keyword evidence="11" id="KW-0282">Flagellum</keyword>
<evidence type="ECO:0000256" key="5">
    <source>
        <dbReference type="ARBA" id="ARBA00022475"/>
    </source>
</evidence>
<evidence type="ECO:0000256" key="7">
    <source>
        <dbReference type="ARBA" id="ARBA00022795"/>
    </source>
</evidence>
<keyword evidence="8" id="KW-0653">Protein transport</keyword>
<evidence type="ECO:0000256" key="3">
    <source>
        <dbReference type="ARBA" id="ARBA00020392"/>
    </source>
</evidence>
<dbReference type="PANTHER" id="PTHR38786:SF1">
    <property type="entry name" value="FLAGELLAR FLIJ PROTEIN"/>
    <property type="match status" value="1"/>
</dbReference>
<gene>
    <name evidence="11" type="primary">fliJ</name>
    <name evidence="11" type="ORF">OMP39_03905</name>
</gene>
<dbReference type="RefSeq" id="WP_264893485.1">
    <property type="nucleotide sequence ID" value="NZ_CP110257.1"/>
</dbReference>
<keyword evidence="10" id="KW-1006">Bacterial flagellum protein export</keyword>
<keyword evidence="5" id="KW-1003">Cell membrane</keyword>
<keyword evidence="7" id="KW-1005">Bacterial flagellum biogenesis</keyword>
<dbReference type="EMBL" id="CP110257">
    <property type="protein sequence ID" value="UZD55731.1"/>
    <property type="molecule type" value="Genomic_DNA"/>
</dbReference>
<keyword evidence="11" id="KW-0966">Cell projection</keyword>
<name>A0ABY6MUS7_9BURK</name>
<accession>A0ABY6MUS7</accession>
<dbReference type="InterPro" id="IPR012823">
    <property type="entry name" value="Flagell_FliJ"/>
</dbReference>
<evidence type="ECO:0000313" key="11">
    <source>
        <dbReference type="EMBL" id="UZD55731.1"/>
    </source>
</evidence>
<keyword evidence="11" id="KW-0969">Cilium</keyword>
<dbReference type="NCBIfam" id="TIGR02473">
    <property type="entry name" value="flagell_FliJ"/>
    <property type="match status" value="1"/>
</dbReference>
<comment type="similarity">
    <text evidence="2">Belongs to the FliJ family.</text>
</comment>
<dbReference type="Proteomes" id="UP001163266">
    <property type="component" value="Chromosome"/>
</dbReference>
<dbReference type="Pfam" id="PF02050">
    <property type="entry name" value="FliJ"/>
    <property type="match status" value="1"/>
</dbReference>
<dbReference type="PANTHER" id="PTHR38786">
    <property type="entry name" value="FLAGELLAR FLIJ PROTEIN"/>
    <property type="match status" value="1"/>
</dbReference>
<evidence type="ECO:0000256" key="1">
    <source>
        <dbReference type="ARBA" id="ARBA00004413"/>
    </source>
</evidence>
<dbReference type="InterPro" id="IPR053716">
    <property type="entry name" value="Flag_assembly_chemotaxis_eff"/>
</dbReference>
<keyword evidence="12" id="KW-1185">Reference proteome</keyword>
<sequence>MKDNRSLHVALELADKDRDAALARCQQAAQALERHRLQAQQLRDYRADYLARWNGQFQQRGTVEIMRCYRDFMARLDQAIAQQALVVQQAEWQLEHARLHLLEQERRAAAIHKLLEKRAAEQALAAQRREQKHTDEQASRLAWNQRLESTGIFAAADIAPLAA</sequence>
<evidence type="ECO:0000256" key="9">
    <source>
        <dbReference type="ARBA" id="ARBA00023136"/>
    </source>
</evidence>
<evidence type="ECO:0000256" key="2">
    <source>
        <dbReference type="ARBA" id="ARBA00010004"/>
    </source>
</evidence>
<organism evidence="11 12">
    <name type="scientific">Caldimonas aquatica</name>
    <dbReference type="NCBI Taxonomy" id="376175"/>
    <lineage>
        <taxon>Bacteria</taxon>
        <taxon>Pseudomonadati</taxon>
        <taxon>Pseudomonadota</taxon>
        <taxon>Betaproteobacteria</taxon>
        <taxon>Burkholderiales</taxon>
        <taxon>Sphaerotilaceae</taxon>
        <taxon>Caldimonas</taxon>
    </lineage>
</organism>
<evidence type="ECO:0000256" key="8">
    <source>
        <dbReference type="ARBA" id="ARBA00022927"/>
    </source>
</evidence>
<proteinExistence type="inferred from homology"/>
<evidence type="ECO:0000256" key="10">
    <source>
        <dbReference type="ARBA" id="ARBA00023225"/>
    </source>
</evidence>
<keyword evidence="9" id="KW-0472">Membrane</keyword>
<evidence type="ECO:0000256" key="4">
    <source>
        <dbReference type="ARBA" id="ARBA00022448"/>
    </source>
</evidence>
<keyword evidence="4" id="KW-0813">Transport</keyword>
<dbReference type="InterPro" id="IPR052570">
    <property type="entry name" value="FliJ"/>
</dbReference>
<reference evidence="11" key="1">
    <citation type="submission" date="2022-10" db="EMBL/GenBank/DDBJ databases">
        <title>Complete genome sequence of Schlegelella aquatica LMG 23380.</title>
        <authorList>
            <person name="Musilova J."/>
            <person name="Kourilova X."/>
            <person name="Bezdicek M."/>
            <person name="Hermankova K."/>
            <person name="Obruca S."/>
            <person name="Sedlar K."/>
        </authorList>
    </citation>
    <scope>NUCLEOTIDE SEQUENCE</scope>
    <source>
        <strain evidence="11">LMG 23380</strain>
    </source>
</reference>
<keyword evidence="6" id="KW-0145">Chemotaxis</keyword>
<comment type="subcellular location">
    <subcellularLocation>
        <location evidence="1">Cell membrane</location>
        <topology evidence="1">Peripheral membrane protein</topology>
        <orientation evidence="1">Cytoplasmic side</orientation>
    </subcellularLocation>
</comment>
<evidence type="ECO:0000256" key="6">
    <source>
        <dbReference type="ARBA" id="ARBA00022500"/>
    </source>
</evidence>
<evidence type="ECO:0000313" key="12">
    <source>
        <dbReference type="Proteomes" id="UP001163266"/>
    </source>
</evidence>
<protein>
    <recommendedName>
        <fullName evidence="3">Flagellar FliJ protein</fullName>
    </recommendedName>
</protein>
<dbReference type="Gene3D" id="1.10.287.1700">
    <property type="match status" value="1"/>
</dbReference>